<proteinExistence type="predicted"/>
<sequence length="192" mass="21064">MVGIASLNPAKFAFAIDQKNFNLNVLLIVSGSVESSFSPLLVIPTSLVDLREAQESSKLVQKSIVHVSSPVGESYNIDDSAMFIGNEVPKGSSKILISALKRLSNILAASVANMTKTLGIELPTNTSSSSVKRNDGDLDEVDDELLPIMTLEDLKDMDINVASFKRKVIVLGKFFSYKCKDHRDYLYYQADK</sequence>
<gene>
    <name evidence="1" type="ORF">VNO77_30555</name>
</gene>
<reference evidence="1 2" key="1">
    <citation type="submission" date="2024-01" db="EMBL/GenBank/DDBJ databases">
        <title>The genomes of 5 underutilized Papilionoideae crops provide insights into root nodulation and disease resistanc.</title>
        <authorList>
            <person name="Jiang F."/>
        </authorList>
    </citation>
    <scope>NUCLEOTIDE SEQUENCE [LARGE SCALE GENOMIC DNA]</scope>
    <source>
        <strain evidence="1">LVBAO_FW01</strain>
        <tissue evidence="1">Leaves</tissue>
    </source>
</reference>
<dbReference type="EMBL" id="JAYMYQ010000007">
    <property type="protein sequence ID" value="KAK7320771.1"/>
    <property type="molecule type" value="Genomic_DNA"/>
</dbReference>
<evidence type="ECO:0000313" key="2">
    <source>
        <dbReference type="Proteomes" id="UP001367508"/>
    </source>
</evidence>
<name>A0AAN9KQB8_CANGL</name>
<comment type="caution">
    <text evidence="1">The sequence shown here is derived from an EMBL/GenBank/DDBJ whole genome shotgun (WGS) entry which is preliminary data.</text>
</comment>
<organism evidence="1 2">
    <name type="scientific">Canavalia gladiata</name>
    <name type="common">Sword bean</name>
    <name type="synonym">Dolichos gladiatus</name>
    <dbReference type="NCBI Taxonomy" id="3824"/>
    <lineage>
        <taxon>Eukaryota</taxon>
        <taxon>Viridiplantae</taxon>
        <taxon>Streptophyta</taxon>
        <taxon>Embryophyta</taxon>
        <taxon>Tracheophyta</taxon>
        <taxon>Spermatophyta</taxon>
        <taxon>Magnoliopsida</taxon>
        <taxon>eudicotyledons</taxon>
        <taxon>Gunneridae</taxon>
        <taxon>Pentapetalae</taxon>
        <taxon>rosids</taxon>
        <taxon>fabids</taxon>
        <taxon>Fabales</taxon>
        <taxon>Fabaceae</taxon>
        <taxon>Papilionoideae</taxon>
        <taxon>50 kb inversion clade</taxon>
        <taxon>NPAAA clade</taxon>
        <taxon>indigoferoid/millettioid clade</taxon>
        <taxon>Phaseoleae</taxon>
        <taxon>Canavalia</taxon>
    </lineage>
</organism>
<protein>
    <submittedName>
        <fullName evidence="1">Uncharacterized protein</fullName>
    </submittedName>
</protein>
<dbReference type="Proteomes" id="UP001367508">
    <property type="component" value="Unassembled WGS sequence"/>
</dbReference>
<accession>A0AAN9KQB8</accession>
<evidence type="ECO:0000313" key="1">
    <source>
        <dbReference type="EMBL" id="KAK7320771.1"/>
    </source>
</evidence>
<dbReference type="AlphaFoldDB" id="A0AAN9KQB8"/>
<keyword evidence="2" id="KW-1185">Reference proteome</keyword>